<sequence length="303" mass="34009">MKKITFYAVFLLFIIALACDKKANSKDKETILKGRATILVDETLLPVMEDQVDVFESQYNATVTLIGKSESEIVQLLSKNKQQLAVLPRELTKNEAEIFEAKKITPRITPLATDAIAFVCHKNNKDTLIDLQNVITFVQGKDQSGFKGLVFDNPNSSTVRYFKELAKVNALPKEKIFSFDTNNEVIQFVAKNEGMIGVVGVNWLFQPKPDMTDVVKQVRILSVKSSKTKGYVYPSQENIFTGDYPLTREIKMLNYQGFSGLGMGFASFVAGEIGQRIILKSGLSPVRIPSRNIVIRKEIEKKE</sequence>
<dbReference type="PANTHER" id="PTHR30570:SF1">
    <property type="entry name" value="PHOSPHATE-BINDING PROTEIN PSTS"/>
    <property type="match status" value="1"/>
</dbReference>
<evidence type="ECO:0000259" key="3">
    <source>
        <dbReference type="Pfam" id="PF12849"/>
    </source>
</evidence>
<dbReference type="AlphaFoldDB" id="A0A4Z0L5A9"/>
<evidence type="ECO:0000256" key="2">
    <source>
        <dbReference type="SAM" id="SignalP"/>
    </source>
</evidence>
<dbReference type="PANTHER" id="PTHR30570">
    <property type="entry name" value="PERIPLASMIC PHOSPHATE BINDING COMPONENT OF PHOSPHATE ABC TRANSPORTER"/>
    <property type="match status" value="1"/>
</dbReference>
<dbReference type="Gene3D" id="3.40.190.10">
    <property type="entry name" value="Periplasmic binding protein-like II"/>
    <property type="match status" value="2"/>
</dbReference>
<dbReference type="RefSeq" id="WP_135527029.1">
    <property type="nucleotide sequence ID" value="NZ_SRLH01000006.1"/>
</dbReference>
<keyword evidence="1 2" id="KW-0732">Signal</keyword>
<dbReference type="SUPFAM" id="SSF53850">
    <property type="entry name" value="Periplasmic binding protein-like II"/>
    <property type="match status" value="1"/>
</dbReference>
<reference evidence="4 5" key="1">
    <citation type="submission" date="2019-04" db="EMBL/GenBank/DDBJ databases">
        <title>Flavobacterium sp. strain DS2-A Genome sequencing and assembly.</title>
        <authorList>
            <person name="Kim I."/>
        </authorList>
    </citation>
    <scope>NUCLEOTIDE SEQUENCE [LARGE SCALE GENOMIC DNA]</scope>
    <source>
        <strain evidence="4 5">DS2-A</strain>
    </source>
</reference>
<dbReference type="InterPro" id="IPR050811">
    <property type="entry name" value="Phosphate_ABC_transporter"/>
</dbReference>
<proteinExistence type="predicted"/>
<evidence type="ECO:0000313" key="4">
    <source>
        <dbReference type="EMBL" id="TGD57424.1"/>
    </source>
</evidence>
<evidence type="ECO:0000256" key="1">
    <source>
        <dbReference type="ARBA" id="ARBA00022729"/>
    </source>
</evidence>
<protein>
    <submittedName>
        <fullName evidence="4">Phosphate ABC transporter substrate-binding protein</fullName>
    </submittedName>
</protein>
<dbReference type="OrthoDB" id="1450880at2"/>
<evidence type="ECO:0000313" key="5">
    <source>
        <dbReference type="Proteomes" id="UP000297407"/>
    </source>
</evidence>
<feature type="signal peptide" evidence="2">
    <location>
        <begin position="1"/>
        <end position="18"/>
    </location>
</feature>
<dbReference type="PROSITE" id="PS51257">
    <property type="entry name" value="PROKAR_LIPOPROTEIN"/>
    <property type="match status" value="1"/>
</dbReference>
<dbReference type="Proteomes" id="UP000297407">
    <property type="component" value="Unassembled WGS sequence"/>
</dbReference>
<gene>
    <name evidence="4" type="ORF">E4635_12460</name>
</gene>
<keyword evidence="5" id="KW-1185">Reference proteome</keyword>
<organism evidence="4 5">
    <name type="scientific">Flavobacterium humi</name>
    <dbReference type="NCBI Taxonomy" id="2562683"/>
    <lineage>
        <taxon>Bacteria</taxon>
        <taxon>Pseudomonadati</taxon>
        <taxon>Bacteroidota</taxon>
        <taxon>Flavobacteriia</taxon>
        <taxon>Flavobacteriales</taxon>
        <taxon>Flavobacteriaceae</taxon>
        <taxon>Flavobacterium</taxon>
    </lineage>
</organism>
<name>A0A4Z0L5A9_9FLAO</name>
<comment type="caution">
    <text evidence="4">The sequence shown here is derived from an EMBL/GenBank/DDBJ whole genome shotgun (WGS) entry which is preliminary data.</text>
</comment>
<feature type="chain" id="PRO_5021236742" evidence="2">
    <location>
        <begin position="19"/>
        <end position="303"/>
    </location>
</feature>
<dbReference type="EMBL" id="SRLH01000006">
    <property type="protein sequence ID" value="TGD57424.1"/>
    <property type="molecule type" value="Genomic_DNA"/>
</dbReference>
<dbReference type="InterPro" id="IPR024370">
    <property type="entry name" value="PBP_domain"/>
</dbReference>
<accession>A0A4Z0L5A9</accession>
<feature type="domain" description="PBP" evidence="3">
    <location>
        <begin position="36"/>
        <end position="271"/>
    </location>
</feature>
<dbReference type="Pfam" id="PF12849">
    <property type="entry name" value="PBP_like_2"/>
    <property type="match status" value="1"/>
</dbReference>